<sequence>MTSSSSFPVKNRAFSDSHYDFTVPPQAVIHNIGNVNDQPLLPGLGQLLALAMFQIPLPNSTQITSEPQNVRTTNIARIWKSIPNQSDDSRYYGDPG</sequence>
<evidence type="ECO:0000313" key="2">
    <source>
        <dbReference type="Proteomes" id="UP000483820"/>
    </source>
</evidence>
<accession>A0A6A5FWG4</accession>
<organism evidence="1 2">
    <name type="scientific">Caenorhabditis remanei</name>
    <name type="common">Caenorhabditis vulgaris</name>
    <dbReference type="NCBI Taxonomy" id="31234"/>
    <lineage>
        <taxon>Eukaryota</taxon>
        <taxon>Metazoa</taxon>
        <taxon>Ecdysozoa</taxon>
        <taxon>Nematoda</taxon>
        <taxon>Chromadorea</taxon>
        <taxon>Rhabditida</taxon>
        <taxon>Rhabditina</taxon>
        <taxon>Rhabditomorpha</taxon>
        <taxon>Rhabditoidea</taxon>
        <taxon>Rhabditidae</taxon>
        <taxon>Peloderinae</taxon>
        <taxon>Caenorhabditis</taxon>
    </lineage>
</organism>
<dbReference type="CTD" id="78777648"/>
<reference evidence="1 2" key="1">
    <citation type="submission" date="2019-12" db="EMBL/GenBank/DDBJ databases">
        <title>Chromosome-level assembly of the Caenorhabditis remanei genome.</title>
        <authorList>
            <person name="Teterina A.A."/>
            <person name="Willis J.H."/>
            <person name="Phillips P.C."/>
        </authorList>
    </citation>
    <scope>NUCLEOTIDE SEQUENCE [LARGE SCALE GENOMIC DNA]</scope>
    <source>
        <strain evidence="1 2">PX506</strain>
        <tissue evidence="1">Whole organism</tissue>
    </source>
</reference>
<gene>
    <name evidence="1" type="ORF">GCK72_023206</name>
</gene>
<dbReference type="GeneID" id="78777648"/>
<name>A0A6A5FWG4_CAERE</name>
<dbReference type="RefSeq" id="XP_053578852.1">
    <property type="nucleotide sequence ID" value="XM_053735286.1"/>
</dbReference>
<dbReference type="KEGG" id="crq:GCK72_023206"/>
<dbReference type="Proteomes" id="UP000483820">
    <property type="component" value="Chromosome X"/>
</dbReference>
<dbReference type="EMBL" id="WUAV01000006">
    <property type="protein sequence ID" value="KAF1746749.1"/>
    <property type="molecule type" value="Genomic_DNA"/>
</dbReference>
<comment type="caution">
    <text evidence="1">The sequence shown here is derived from an EMBL/GenBank/DDBJ whole genome shotgun (WGS) entry which is preliminary data.</text>
</comment>
<protein>
    <submittedName>
        <fullName evidence="1">Uncharacterized protein</fullName>
    </submittedName>
</protein>
<dbReference type="AlphaFoldDB" id="A0A6A5FWG4"/>
<proteinExistence type="predicted"/>
<evidence type="ECO:0000313" key="1">
    <source>
        <dbReference type="EMBL" id="KAF1746749.1"/>
    </source>
</evidence>